<name>A0A067M1B9_BOTB1</name>
<evidence type="ECO:0000313" key="3">
    <source>
        <dbReference type="Proteomes" id="UP000027195"/>
    </source>
</evidence>
<feature type="signal peptide" evidence="1">
    <location>
        <begin position="1"/>
        <end position="16"/>
    </location>
</feature>
<evidence type="ECO:0000256" key="1">
    <source>
        <dbReference type="SAM" id="SignalP"/>
    </source>
</evidence>
<protein>
    <recommendedName>
        <fullName evidence="4">Secreted protein</fullName>
    </recommendedName>
</protein>
<gene>
    <name evidence="2" type="ORF">BOTBODRAFT_525696</name>
</gene>
<accession>A0A067M1B9</accession>
<dbReference type="InParanoid" id="A0A067M1B9"/>
<dbReference type="AlphaFoldDB" id="A0A067M1B9"/>
<keyword evidence="3" id="KW-1185">Reference proteome</keyword>
<proteinExistence type="predicted"/>
<dbReference type="EMBL" id="KL198077">
    <property type="protein sequence ID" value="KDQ09568.1"/>
    <property type="molecule type" value="Genomic_DNA"/>
</dbReference>
<evidence type="ECO:0008006" key="4">
    <source>
        <dbReference type="Google" id="ProtNLM"/>
    </source>
</evidence>
<sequence length="154" mass="16581">MLLLCWPTITAWLLRSSVHPHLHLALTSALPPSILMPATCALAPTTIANASPFPPIFSLATIPVHAHALNECTLAPKKFLLAARPQDSGHSSVAEGPICSHFLSTVAGNDCPLAYHHFTSHHQSLGVWSRFSKEFEALNGLCVTALGSRQRLSF</sequence>
<feature type="chain" id="PRO_5001641048" description="Secreted protein" evidence="1">
    <location>
        <begin position="17"/>
        <end position="154"/>
    </location>
</feature>
<organism evidence="2 3">
    <name type="scientific">Botryobasidium botryosum (strain FD-172 SS1)</name>
    <dbReference type="NCBI Taxonomy" id="930990"/>
    <lineage>
        <taxon>Eukaryota</taxon>
        <taxon>Fungi</taxon>
        <taxon>Dikarya</taxon>
        <taxon>Basidiomycota</taxon>
        <taxon>Agaricomycotina</taxon>
        <taxon>Agaricomycetes</taxon>
        <taxon>Cantharellales</taxon>
        <taxon>Botryobasidiaceae</taxon>
        <taxon>Botryobasidium</taxon>
    </lineage>
</organism>
<reference evidence="3" key="1">
    <citation type="journal article" date="2014" name="Proc. Natl. Acad. Sci. U.S.A.">
        <title>Extensive sampling of basidiomycete genomes demonstrates inadequacy of the white-rot/brown-rot paradigm for wood decay fungi.</title>
        <authorList>
            <person name="Riley R."/>
            <person name="Salamov A.A."/>
            <person name="Brown D.W."/>
            <person name="Nagy L.G."/>
            <person name="Floudas D."/>
            <person name="Held B.W."/>
            <person name="Levasseur A."/>
            <person name="Lombard V."/>
            <person name="Morin E."/>
            <person name="Otillar R."/>
            <person name="Lindquist E.A."/>
            <person name="Sun H."/>
            <person name="LaButti K.M."/>
            <person name="Schmutz J."/>
            <person name="Jabbour D."/>
            <person name="Luo H."/>
            <person name="Baker S.E."/>
            <person name="Pisabarro A.G."/>
            <person name="Walton J.D."/>
            <person name="Blanchette R.A."/>
            <person name="Henrissat B."/>
            <person name="Martin F."/>
            <person name="Cullen D."/>
            <person name="Hibbett D.S."/>
            <person name="Grigoriev I.V."/>
        </authorList>
    </citation>
    <scope>NUCLEOTIDE SEQUENCE [LARGE SCALE GENOMIC DNA]</scope>
    <source>
        <strain evidence="3">FD-172 SS1</strain>
    </source>
</reference>
<dbReference type="HOGENOM" id="CLU_1703935_0_0_1"/>
<keyword evidence="1" id="KW-0732">Signal</keyword>
<dbReference type="Proteomes" id="UP000027195">
    <property type="component" value="Unassembled WGS sequence"/>
</dbReference>
<evidence type="ECO:0000313" key="2">
    <source>
        <dbReference type="EMBL" id="KDQ09568.1"/>
    </source>
</evidence>